<sequence length="166" mass="18984">MYSLISSKSCRYHFRQSQDLIYGNLLFNDPPWRCQWRSNVEQKKHCRGFKASNDPYGIMAIHRCYNSAERLYSSYKYPFKDQSTVTSFISAAKNAQHGQGDLANVHDHRLHHHNGLNCRSLSSPSYAAVCPTNIAAVYLFVAQEDESPVPERDYPLLPGYLACGYL</sequence>
<proteinExistence type="predicted"/>
<dbReference type="Proteomes" id="UP000217790">
    <property type="component" value="Unassembled WGS sequence"/>
</dbReference>
<protein>
    <submittedName>
        <fullName evidence="1">Uncharacterized protein</fullName>
    </submittedName>
</protein>
<keyword evidence="2" id="KW-1185">Reference proteome</keyword>
<dbReference type="InParanoid" id="A0A2H3DDF0"/>
<evidence type="ECO:0000313" key="1">
    <source>
        <dbReference type="EMBL" id="PBK92140.1"/>
    </source>
</evidence>
<dbReference type="EMBL" id="KZ293659">
    <property type="protein sequence ID" value="PBK92140.1"/>
    <property type="molecule type" value="Genomic_DNA"/>
</dbReference>
<dbReference type="AlphaFoldDB" id="A0A2H3DDF0"/>
<name>A0A2H3DDF0_ARMGA</name>
<gene>
    <name evidence="1" type="ORF">ARMGADRAFT_1013382</name>
</gene>
<organism evidence="1 2">
    <name type="scientific">Armillaria gallica</name>
    <name type="common">Bulbous honey fungus</name>
    <name type="synonym">Armillaria bulbosa</name>
    <dbReference type="NCBI Taxonomy" id="47427"/>
    <lineage>
        <taxon>Eukaryota</taxon>
        <taxon>Fungi</taxon>
        <taxon>Dikarya</taxon>
        <taxon>Basidiomycota</taxon>
        <taxon>Agaricomycotina</taxon>
        <taxon>Agaricomycetes</taxon>
        <taxon>Agaricomycetidae</taxon>
        <taxon>Agaricales</taxon>
        <taxon>Marasmiineae</taxon>
        <taxon>Physalacriaceae</taxon>
        <taxon>Armillaria</taxon>
    </lineage>
</organism>
<accession>A0A2H3DDF0</accession>
<evidence type="ECO:0000313" key="2">
    <source>
        <dbReference type="Proteomes" id="UP000217790"/>
    </source>
</evidence>
<reference evidence="2" key="1">
    <citation type="journal article" date="2017" name="Nat. Ecol. Evol.">
        <title>Genome expansion and lineage-specific genetic innovations in the forest pathogenic fungi Armillaria.</title>
        <authorList>
            <person name="Sipos G."/>
            <person name="Prasanna A.N."/>
            <person name="Walter M.C."/>
            <person name="O'Connor E."/>
            <person name="Balint B."/>
            <person name="Krizsan K."/>
            <person name="Kiss B."/>
            <person name="Hess J."/>
            <person name="Varga T."/>
            <person name="Slot J."/>
            <person name="Riley R."/>
            <person name="Boka B."/>
            <person name="Rigling D."/>
            <person name="Barry K."/>
            <person name="Lee J."/>
            <person name="Mihaltcheva S."/>
            <person name="LaButti K."/>
            <person name="Lipzen A."/>
            <person name="Waldron R."/>
            <person name="Moloney N.M."/>
            <person name="Sperisen C."/>
            <person name="Kredics L."/>
            <person name="Vagvoelgyi C."/>
            <person name="Patrignani A."/>
            <person name="Fitzpatrick D."/>
            <person name="Nagy I."/>
            <person name="Doyle S."/>
            <person name="Anderson J.B."/>
            <person name="Grigoriev I.V."/>
            <person name="Gueldener U."/>
            <person name="Muensterkoetter M."/>
            <person name="Nagy L.G."/>
        </authorList>
    </citation>
    <scope>NUCLEOTIDE SEQUENCE [LARGE SCALE GENOMIC DNA]</scope>
    <source>
        <strain evidence="2">Ar21-2</strain>
    </source>
</reference>